<name>A0ABD4A8B8_9BACI</name>
<organism evidence="1 2">
    <name type="scientific">Caldibacillus thermoamylovorans</name>
    <dbReference type="NCBI Taxonomy" id="35841"/>
    <lineage>
        <taxon>Bacteria</taxon>
        <taxon>Bacillati</taxon>
        <taxon>Bacillota</taxon>
        <taxon>Bacilli</taxon>
        <taxon>Bacillales</taxon>
        <taxon>Bacillaceae</taxon>
        <taxon>Caldibacillus</taxon>
    </lineage>
</organism>
<comment type="caution">
    <text evidence="1">The sequence shown here is derived from an EMBL/GenBank/DDBJ whole genome shotgun (WGS) entry which is preliminary data.</text>
</comment>
<accession>A0ABD4A8B8</accession>
<reference evidence="1 2" key="1">
    <citation type="submission" date="2015-01" db="EMBL/GenBank/DDBJ databases">
        <title>Draft Genome Sequences of Four Bacillus thermoamylovorans Strains, Isolated From Food Products.</title>
        <authorList>
            <person name="Krawcyk A.O."/>
            <person name="Berendsen E.M."/>
            <person name="Eijlander R.T."/>
            <person name="de Jong A."/>
            <person name="Wells-Bennik M."/>
            <person name="Kuipers O.P."/>
        </authorList>
    </citation>
    <scope>NUCLEOTIDE SEQUENCE [LARGE SCALE GENOMIC DNA]</scope>
    <source>
        <strain evidence="1 2">B4167</strain>
    </source>
</reference>
<dbReference type="EMBL" id="JXLU01000068">
    <property type="protein sequence ID" value="KIO73047.1"/>
    <property type="molecule type" value="Genomic_DNA"/>
</dbReference>
<proteinExistence type="predicted"/>
<protein>
    <submittedName>
        <fullName evidence="1">Uncharacterized protein</fullName>
    </submittedName>
</protein>
<gene>
    <name evidence="1" type="ORF">B4167_2504</name>
</gene>
<dbReference type="Proteomes" id="UP000032076">
    <property type="component" value="Unassembled WGS sequence"/>
</dbReference>
<evidence type="ECO:0000313" key="2">
    <source>
        <dbReference type="Proteomes" id="UP000032076"/>
    </source>
</evidence>
<dbReference type="AlphaFoldDB" id="A0ABD4A8B8"/>
<evidence type="ECO:0000313" key="1">
    <source>
        <dbReference type="EMBL" id="KIO73047.1"/>
    </source>
</evidence>
<sequence>MINISLMNTLRWKDTPMPKRKGITVGKVDSEKQKKFEDMKKKAIDNFKRK</sequence>